<organism evidence="2 3">
    <name type="scientific">Breoghania corrubedonensis</name>
    <dbReference type="NCBI Taxonomy" id="665038"/>
    <lineage>
        <taxon>Bacteria</taxon>
        <taxon>Pseudomonadati</taxon>
        <taxon>Pseudomonadota</taxon>
        <taxon>Alphaproteobacteria</taxon>
        <taxon>Hyphomicrobiales</taxon>
        <taxon>Stappiaceae</taxon>
        <taxon>Breoghania</taxon>
    </lineage>
</organism>
<protein>
    <submittedName>
        <fullName evidence="2">Uncharacterized protein DUF1127</fullName>
    </submittedName>
</protein>
<sequence length="119" mass="13279">MFTLPPRPAKGFAATAARAGRSVFGMLVNWRRRRRNRLAVKQLLGWNEYMLKDIGLTRADVRCALREHRKVEASGRLRILAVERRATNRAMARAKLSIVTIDGRQTGQSLGTAASTCDA</sequence>
<dbReference type="RefSeq" id="WP_107987964.1">
    <property type="nucleotide sequence ID" value="NZ_QAYG01000001.1"/>
</dbReference>
<dbReference type="Proteomes" id="UP000244081">
    <property type="component" value="Unassembled WGS sequence"/>
</dbReference>
<gene>
    <name evidence="2" type="ORF">C8N35_101430</name>
</gene>
<feature type="domain" description="YjiS-like" evidence="1">
    <location>
        <begin position="28"/>
        <end position="62"/>
    </location>
</feature>
<comment type="caution">
    <text evidence="2">The sequence shown here is derived from an EMBL/GenBank/DDBJ whole genome shotgun (WGS) entry which is preliminary data.</text>
</comment>
<dbReference type="Pfam" id="PF06568">
    <property type="entry name" value="YjiS-like"/>
    <property type="match status" value="1"/>
</dbReference>
<keyword evidence="3" id="KW-1185">Reference proteome</keyword>
<name>A0A2T5VF69_9HYPH</name>
<dbReference type="AlphaFoldDB" id="A0A2T5VF69"/>
<evidence type="ECO:0000313" key="3">
    <source>
        <dbReference type="Proteomes" id="UP000244081"/>
    </source>
</evidence>
<evidence type="ECO:0000259" key="1">
    <source>
        <dbReference type="Pfam" id="PF06568"/>
    </source>
</evidence>
<evidence type="ECO:0000313" key="2">
    <source>
        <dbReference type="EMBL" id="PTW62388.1"/>
    </source>
</evidence>
<dbReference type="EMBL" id="QAYG01000001">
    <property type="protein sequence ID" value="PTW62388.1"/>
    <property type="molecule type" value="Genomic_DNA"/>
</dbReference>
<dbReference type="InterPro" id="IPR009506">
    <property type="entry name" value="YjiS-like"/>
</dbReference>
<dbReference type="OrthoDB" id="7861975at2"/>
<proteinExistence type="predicted"/>
<accession>A0A2T5VF69</accession>
<reference evidence="2 3" key="1">
    <citation type="submission" date="2018-04" db="EMBL/GenBank/DDBJ databases">
        <title>Genomic Encyclopedia of Archaeal and Bacterial Type Strains, Phase II (KMG-II): from individual species to whole genera.</title>
        <authorList>
            <person name="Goeker M."/>
        </authorList>
    </citation>
    <scope>NUCLEOTIDE SEQUENCE [LARGE SCALE GENOMIC DNA]</scope>
    <source>
        <strain evidence="2 3">DSM 23382</strain>
    </source>
</reference>